<comment type="caution">
    <text evidence="8">The sequence shown here is derived from an EMBL/GenBank/DDBJ whole genome shotgun (WGS) entry which is preliminary data.</text>
</comment>
<dbReference type="InterPro" id="IPR013783">
    <property type="entry name" value="Ig-like_fold"/>
</dbReference>
<dbReference type="PANTHER" id="PTHR11412">
    <property type="entry name" value="MACROGLOBULIN / COMPLEMENT"/>
    <property type="match status" value="1"/>
</dbReference>
<dbReference type="InterPro" id="IPR041813">
    <property type="entry name" value="A2M_TED"/>
</dbReference>
<dbReference type="GO" id="GO:0005615">
    <property type="term" value="C:extracellular space"/>
    <property type="evidence" value="ECO:0007669"/>
    <property type="project" value="InterPro"/>
</dbReference>
<dbReference type="Gene3D" id="2.20.130.20">
    <property type="match status" value="1"/>
</dbReference>
<feature type="domain" description="Alpha-2-macroglobulin" evidence="7">
    <location>
        <begin position="292"/>
        <end position="385"/>
    </location>
</feature>
<dbReference type="InterPro" id="IPR050473">
    <property type="entry name" value="A2M/Complement_sys"/>
</dbReference>
<dbReference type="InterPro" id="IPR001599">
    <property type="entry name" value="Macroglobln_a2"/>
</dbReference>
<evidence type="ECO:0000313" key="8">
    <source>
        <dbReference type="EMBL" id="GFO36288.1"/>
    </source>
</evidence>
<protein>
    <submittedName>
        <fullName evidence="8">Alpha-2-macroglobulin-like protein</fullName>
    </submittedName>
</protein>
<dbReference type="Proteomes" id="UP000735302">
    <property type="component" value="Unassembled WGS sequence"/>
</dbReference>
<dbReference type="Gene3D" id="2.60.120.1540">
    <property type="match status" value="1"/>
</dbReference>
<evidence type="ECO:0000256" key="4">
    <source>
        <dbReference type="ARBA" id="ARBA00023157"/>
    </source>
</evidence>
<keyword evidence="2" id="KW-0646">Protease inhibitor</keyword>
<keyword evidence="3" id="KW-0722">Serine protease inhibitor</keyword>
<dbReference type="SMART" id="SM01360">
    <property type="entry name" value="A2M"/>
    <property type="match status" value="1"/>
</dbReference>
<dbReference type="GO" id="GO:0004867">
    <property type="term" value="F:serine-type endopeptidase inhibitor activity"/>
    <property type="evidence" value="ECO:0007669"/>
    <property type="project" value="UniProtKB-KW"/>
</dbReference>
<dbReference type="Gene3D" id="1.50.10.20">
    <property type="match status" value="1"/>
</dbReference>
<dbReference type="SUPFAM" id="SSF48239">
    <property type="entry name" value="Terpenoid cyclases/Protein prenyltransferases"/>
    <property type="match status" value="1"/>
</dbReference>
<reference evidence="8 9" key="1">
    <citation type="journal article" date="2021" name="Elife">
        <title>Chloroplast acquisition without the gene transfer in kleptoplastic sea slugs, Plakobranchus ocellatus.</title>
        <authorList>
            <person name="Maeda T."/>
            <person name="Takahashi S."/>
            <person name="Yoshida T."/>
            <person name="Shimamura S."/>
            <person name="Takaki Y."/>
            <person name="Nagai Y."/>
            <person name="Toyoda A."/>
            <person name="Suzuki Y."/>
            <person name="Arimoto A."/>
            <person name="Ishii H."/>
            <person name="Satoh N."/>
            <person name="Nishiyama T."/>
            <person name="Hasebe M."/>
            <person name="Maruyama T."/>
            <person name="Minagawa J."/>
            <person name="Obokata J."/>
            <person name="Shigenobu S."/>
        </authorList>
    </citation>
    <scope>NUCLEOTIDE SEQUENCE [LARGE SCALE GENOMIC DNA]</scope>
</reference>
<gene>
    <name evidence="8" type="ORF">PoB_006279300</name>
</gene>
<dbReference type="Pfam" id="PF07703">
    <property type="entry name" value="A2M_BRD"/>
    <property type="match status" value="1"/>
</dbReference>
<feature type="region of interest" description="Disordered" evidence="5">
    <location>
        <begin position="1"/>
        <end position="66"/>
    </location>
</feature>
<comment type="similarity">
    <text evidence="1">Belongs to the protease inhibitor I39 (alpha-2-macroglobulin) family.</text>
</comment>
<evidence type="ECO:0000259" key="7">
    <source>
        <dbReference type="SMART" id="SM01360"/>
    </source>
</evidence>
<sequence>MARGQVVTTGQFDPKSSATQGAGTAMPLSDMCLQKTEAESDRKKRDDGITDPGVSERGPFPKTYGEEIQTRDSNDIAEPIVRPEHVSDMVFNFPLHLEIKPIMSPEFTLLLYYLMADGEVVADSMQYNVEPCFENKVKIEFNEGLRGYPEQEVHLKLEAAPGSECAVDIVPKSVPQISPAKMLDKIGEFKNYRFRPNTDLYENENDYCTDRLKKNHGPGVTDGASWKFNSLYVDSVEAFKLSTSLVLTDLDLQTRPCRKLKPDISARRRDSETLIYSIGDDRDIFTPIYPETWFWSFVSFKSSCFILLAWDYSEKVPAKVTNWTASIVCLSKEKGFGMSSTSLTVVQPISVEVRLPNTAVKGERVRMMVKVYNHVGGCLPVQVTITGTGKIKVRGVSFRHTVCSCENKPFSSTYVFRAKVQGTIPVTTNATVVPGECQGRRRDVDDSFAGVSHEVTRNILVKDKGVEMSYTYATYLCSGDGKPLLEKVELPLPKGKEIIRNSAHGEVQVIGDIMGAALNNLEYLVRMPTGCGEQNMIKFVSNILVLNYLNSTGNLQETRWNAALNEMEIDYQHALNYRRKDGSFSAFGEKDPSGSVWLTSFVVKSFAQANKHIFIDKNVLQRSVDFLVRNQLEIGCFRETGRVISSYMIGWLGEERGQKNRNTLQGALTAYVLMALLETGLNTKDQTIERGIYCLNFTLRNYKDKLDPYTLALITLAFMKYKSASPDAKYAFELLHRKARKDDNHIYWTRGNSMAPSRTKFYPSAPSAEVETASYALMSYNQLHPKHAGKIASWLSRQRNSFGGFSSTQDTVVALDALSQFGATTYCRDPTDLKVKVMFKNTAAASSVEFCVSEVENNTRFLLQSKPIPALPSTLYISTNGTGCALVQANVRYNQPARTYVKGEKLYFHLKIHVKPYQHDPDKCDYRKSGHYIWVRTQLSFYPYPLLTSPQNKISTN</sequence>
<dbReference type="Gene3D" id="2.60.40.1930">
    <property type="match status" value="1"/>
</dbReference>
<feature type="compositionally biased region" description="Basic and acidic residues" evidence="5">
    <location>
        <begin position="36"/>
        <end position="48"/>
    </location>
</feature>
<dbReference type="Pfam" id="PF00207">
    <property type="entry name" value="A2M"/>
    <property type="match status" value="1"/>
</dbReference>
<dbReference type="SMART" id="SM01359">
    <property type="entry name" value="A2M_N_2"/>
    <property type="match status" value="1"/>
</dbReference>
<feature type="domain" description="Alpha-2-macroglobulin bait region" evidence="6">
    <location>
        <begin position="44"/>
        <end position="177"/>
    </location>
</feature>
<accession>A0AAV4CWL6</accession>
<dbReference type="SUPFAM" id="SSF81296">
    <property type="entry name" value="E set domains"/>
    <property type="match status" value="1"/>
</dbReference>
<dbReference type="Pfam" id="PF07678">
    <property type="entry name" value="TED_complement"/>
    <property type="match status" value="1"/>
</dbReference>
<dbReference type="InterPro" id="IPR011625">
    <property type="entry name" value="A2M_N_BRD"/>
</dbReference>
<evidence type="ECO:0000313" key="9">
    <source>
        <dbReference type="Proteomes" id="UP000735302"/>
    </source>
</evidence>
<keyword evidence="4" id="KW-1015">Disulfide bond</keyword>
<evidence type="ECO:0000256" key="5">
    <source>
        <dbReference type="SAM" id="MobiDB-lite"/>
    </source>
</evidence>
<proteinExistence type="inferred from homology"/>
<dbReference type="EMBL" id="BLXT01007044">
    <property type="protein sequence ID" value="GFO36288.1"/>
    <property type="molecule type" value="Genomic_DNA"/>
</dbReference>
<dbReference type="CDD" id="cd02897">
    <property type="entry name" value="A2M_2"/>
    <property type="match status" value="1"/>
</dbReference>
<evidence type="ECO:0000259" key="6">
    <source>
        <dbReference type="SMART" id="SM01359"/>
    </source>
</evidence>
<organism evidence="8 9">
    <name type="scientific">Plakobranchus ocellatus</name>
    <dbReference type="NCBI Taxonomy" id="259542"/>
    <lineage>
        <taxon>Eukaryota</taxon>
        <taxon>Metazoa</taxon>
        <taxon>Spiralia</taxon>
        <taxon>Lophotrochozoa</taxon>
        <taxon>Mollusca</taxon>
        <taxon>Gastropoda</taxon>
        <taxon>Heterobranchia</taxon>
        <taxon>Euthyneura</taxon>
        <taxon>Panpulmonata</taxon>
        <taxon>Sacoglossa</taxon>
        <taxon>Placobranchoidea</taxon>
        <taxon>Plakobranchidae</taxon>
        <taxon>Plakobranchus</taxon>
    </lineage>
</organism>
<dbReference type="InterPro" id="IPR008930">
    <property type="entry name" value="Terpenoid_cyclase/PrenylTrfase"/>
</dbReference>
<dbReference type="PANTHER" id="PTHR11412:SF171">
    <property type="entry name" value="PREGNANCY ZONE PROTEIN-LIKE PROTEIN"/>
    <property type="match status" value="1"/>
</dbReference>
<feature type="compositionally biased region" description="Polar residues" evidence="5">
    <location>
        <begin position="1"/>
        <end position="22"/>
    </location>
</feature>
<dbReference type="InterPro" id="IPR047565">
    <property type="entry name" value="Alpha-macroglob_thiol-ester_cl"/>
</dbReference>
<evidence type="ECO:0000256" key="2">
    <source>
        <dbReference type="ARBA" id="ARBA00022690"/>
    </source>
</evidence>
<dbReference type="SMART" id="SM01419">
    <property type="entry name" value="Thiol-ester_cl"/>
    <property type="match status" value="1"/>
</dbReference>
<evidence type="ECO:0000256" key="3">
    <source>
        <dbReference type="ARBA" id="ARBA00022900"/>
    </source>
</evidence>
<dbReference type="AlphaFoldDB" id="A0AAV4CWL6"/>
<dbReference type="InterPro" id="IPR014756">
    <property type="entry name" value="Ig_E-set"/>
</dbReference>
<dbReference type="InterPro" id="IPR019742">
    <property type="entry name" value="MacrogloblnA2_CS"/>
</dbReference>
<evidence type="ECO:0000256" key="1">
    <source>
        <dbReference type="ARBA" id="ARBA00010952"/>
    </source>
</evidence>
<keyword evidence="9" id="KW-1185">Reference proteome</keyword>
<name>A0AAV4CWL6_9GAST</name>
<dbReference type="PROSITE" id="PS00477">
    <property type="entry name" value="ALPHA_2_MACROGLOBULIN"/>
    <property type="match status" value="1"/>
</dbReference>
<dbReference type="InterPro" id="IPR011626">
    <property type="entry name" value="Alpha-macroglobulin_TED"/>
</dbReference>
<dbReference type="Gene3D" id="2.60.40.10">
    <property type="entry name" value="Immunoglobulins"/>
    <property type="match status" value="1"/>
</dbReference>